<evidence type="ECO:0000256" key="14">
    <source>
        <dbReference type="PROSITE-ProRule" id="PRU00461"/>
    </source>
</evidence>
<dbReference type="InterPro" id="IPR011042">
    <property type="entry name" value="6-blade_b-propeller_TolB-like"/>
</dbReference>
<evidence type="ECO:0000259" key="17">
    <source>
        <dbReference type="SMART" id="SM00179"/>
    </source>
</evidence>
<dbReference type="InterPro" id="IPR023415">
    <property type="entry name" value="LDLR_class-A_CS"/>
</dbReference>
<evidence type="ECO:0000256" key="2">
    <source>
        <dbReference type="ARBA" id="ARBA00022475"/>
    </source>
</evidence>
<dbReference type="PROSITE" id="PS00010">
    <property type="entry name" value="ASX_HYDROXYL"/>
    <property type="match status" value="1"/>
</dbReference>
<protein>
    <submittedName>
        <fullName evidence="19">Very low-density lipoprotein receptor-like</fullName>
    </submittedName>
</protein>
<dbReference type="InterPro" id="IPR018097">
    <property type="entry name" value="EGF_Ca-bd_CS"/>
</dbReference>
<dbReference type="CDD" id="cd00054">
    <property type="entry name" value="EGF_CA"/>
    <property type="match status" value="2"/>
</dbReference>
<gene>
    <name evidence="19" type="primary">LOC114662879</name>
</gene>
<dbReference type="GO" id="GO:0006897">
    <property type="term" value="P:endocytosis"/>
    <property type="evidence" value="ECO:0007669"/>
    <property type="project" value="UniProtKB-KW"/>
</dbReference>
<keyword evidence="7" id="KW-0677">Repeat</keyword>
<feature type="domain" description="EGF-like calcium-binding" evidence="17">
    <location>
        <begin position="85"/>
        <end position="124"/>
    </location>
</feature>
<feature type="region of interest" description="Disordered" evidence="15">
    <location>
        <begin position="429"/>
        <end position="449"/>
    </location>
</feature>
<evidence type="ECO:0000313" key="19">
    <source>
        <dbReference type="Ensembl" id="ENSECRP00000032838.1"/>
    </source>
</evidence>
<dbReference type="Pfam" id="PF00057">
    <property type="entry name" value="Ldl_recept_a"/>
    <property type="match status" value="1"/>
</dbReference>
<keyword evidence="12" id="KW-0325">Glycoprotein</keyword>
<feature type="domain" description="EGF-like" evidence="18">
    <location>
        <begin position="48"/>
        <end position="84"/>
    </location>
</feature>
<dbReference type="GeneTree" id="ENSGT00940000154819"/>
<dbReference type="GO" id="GO:0017147">
    <property type="term" value="F:Wnt-protein binding"/>
    <property type="evidence" value="ECO:0007669"/>
    <property type="project" value="TreeGrafter"/>
</dbReference>
<keyword evidence="3" id="KW-0245">EGF-like domain</keyword>
<dbReference type="InterPro" id="IPR050778">
    <property type="entry name" value="Cueball_EGF_LRP_Nidogen"/>
</dbReference>
<evidence type="ECO:0000256" key="3">
    <source>
        <dbReference type="ARBA" id="ARBA00022536"/>
    </source>
</evidence>
<dbReference type="SMART" id="SM00179">
    <property type="entry name" value="EGF_CA"/>
    <property type="match status" value="2"/>
</dbReference>
<evidence type="ECO:0000256" key="5">
    <source>
        <dbReference type="ARBA" id="ARBA00022692"/>
    </source>
</evidence>
<dbReference type="FunFam" id="2.120.10.30:FF:000241">
    <property type="entry name" value="Low-density lipoprotein receptor-related protein 6"/>
    <property type="match status" value="1"/>
</dbReference>
<keyword evidence="4" id="KW-0254">Endocytosis</keyword>
<dbReference type="InterPro" id="IPR001881">
    <property type="entry name" value="EGF-like_Ca-bd_dom"/>
</dbReference>
<dbReference type="InterPro" id="IPR002172">
    <property type="entry name" value="LDrepeatLR_classA_rpt"/>
</dbReference>
<dbReference type="InterPro" id="IPR000742">
    <property type="entry name" value="EGF"/>
</dbReference>
<dbReference type="SUPFAM" id="SSF57184">
    <property type="entry name" value="Growth factor receptor domain"/>
    <property type="match status" value="1"/>
</dbReference>
<reference evidence="19" key="3">
    <citation type="submission" date="2025-09" db="UniProtKB">
        <authorList>
            <consortium name="Ensembl"/>
        </authorList>
    </citation>
    <scope>IDENTIFICATION</scope>
</reference>
<evidence type="ECO:0000256" key="15">
    <source>
        <dbReference type="SAM" id="MobiDB-lite"/>
    </source>
</evidence>
<dbReference type="PROSITE" id="PS01187">
    <property type="entry name" value="EGF_CA"/>
    <property type="match status" value="1"/>
</dbReference>
<dbReference type="SMART" id="SM00192">
    <property type="entry name" value="LDLa"/>
    <property type="match status" value="1"/>
</dbReference>
<dbReference type="InterPro" id="IPR000152">
    <property type="entry name" value="EGF-type_Asp/Asn_hydroxyl_site"/>
</dbReference>
<dbReference type="GO" id="GO:0005886">
    <property type="term" value="C:plasma membrane"/>
    <property type="evidence" value="ECO:0007669"/>
    <property type="project" value="UniProtKB-SubCell"/>
</dbReference>
<dbReference type="InterPro" id="IPR036055">
    <property type="entry name" value="LDL_receptor-like_sf"/>
</dbReference>
<keyword evidence="11" id="KW-0675">Receptor</keyword>
<dbReference type="Pfam" id="PF07645">
    <property type="entry name" value="EGF_CA"/>
    <property type="match status" value="1"/>
</dbReference>
<feature type="repeat" description="LDL-receptor class B" evidence="14">
    <location>
        <begin position="214"/>
        <end position="255"/>
    </location>
</feature>
<evidence type="ECO:0000256" key="10">
    <source>
        <dbReference type="ARBA" id="ARBA00023157"/>
    </source>
</evidence>
<keyword evidence="2" id="KW-1003">Cell membrane</keyword>
<dbReference type="Ensembl" id="ENSECRT00000033561.1">
    <property type="protein sequence ID" value="ENSECRP00000032838.1"/>
    <property type="gene ID" value="ENSECRG00000022244.1"/>
</dbReference>
<evidence type="ECO:0000256" key="4">
    <source>
        <dbReference type="ARBA" id="ARBA00022583"/>
    </source>
</evidence>
<dbReference type="Proteomes" id="UP000694620">
    <property type="component" value="Chromosome 12"/>
</dbReference>
<feature type="repeat" description="LDL-receptor class B" evidence="14">
    <location>
        <begin position="256"/>
        <end position="299"/>
    </location>
</feature>
<dbReference type="GO" id="GO:0060070">
    <property type="term" value="P:canonical Wnt signaling pathway"/>
    <property type="evidence" value="ECO:0007669"/>
    <property type="project" value="TreeGrafter"/>
</dbReference>
<dbReference type="InterPro" id="IPR000033">
    <property type="entry name" value="LDLR_classB_rpt"/>
</dbReference>
<dbReference type="Gene3D" id="2.10.25.10">
    <property type="entry name" value="Laminin"/>
    <property type="match status" value="2"/>
</dbReference>
<evidence type="ECO:0000313" key="20">
    <source>
        <dbReference type="Proteomes" id="UP000694620"/>
    </source>
</evidence>
<feature type="domain" description="EGF-like" evidence="18">
    <location>
        <begin position="9"/>
        <end position="45"/>
    </location>
</feature>
<evidence type="ECO:0000259" key="18">
    <source>
        <dbReference type="SMART" id="SM00181"/>
    </source>
</evidence>
<evidence type="ECO:0000256" key="8">
    <source>
        <dbReference type="ARBA" id="ARBA00022989"/>
    </source>
</evidence>
<dbReference type="Gene3D" id="2.120.10.30">
    <property type="entry name" value="TolB, C-terminal domain"/>
    <property type="match status" value="1"/>
</dbReference>
<feature type="disulfide bond" evidence="13">
    <location>
        <begin position="17"/>
        <end position="35"/>
    </location>
</feature>
<dbReference type="AlphaFoldDB" id="A0A8C4XI92"/>
<accession>A0A8C4XI92</accession>
<keyword evidence="10 13" id="KW-1015">Disulfide bond</keyword>
<feature type="disulfide bond" evidence="13">
    <location>
        <begin position="29"/>
        <end position="44"/>
    </location>
</feature>
<dbReference type="SUPFAM" id="SSF57424">
    <property type="entry name" value="LDL receptor-like module"/>
    <property type="match status" value="1"/>
</dbReference>
<evidence type="ECO:0000256" key="9">
    <source>
        <dbReference type="ARBA" id="ARBA00023136"/>
    </source>
</evidence>
<dbReference type="CDD" id="cd00112">
    <property type="entry name" value="LDLa"/>
    <property type="match status" value="1"/>
</dbReference>
<feature type="transmembrane region" description="Helical" evidence="16">
    <location>
        <begin position="459"/>
        <end position="483"/>
    </location>
</feature>
<proteinExistence type="predicted"/>
<dbReference type="SMART" id="SM00135">
    <property type="entry name" value="LY"/>
    <property type="match status" value="5"/>
</dbReference>
<feature type="disulfide bond" evidence="13">
    <location>
        <begin position="10"/>
        <end position="22"/>
    </location>
</feature>
<evidence type="ECO:0000256" key="11">
    <source>
        <dbReference type="ARBA" id="ARBA00023170"/>
    </source>
</evidence>
<feature type="compositionally biased region" description="Polar residues" evidence="15">
    <location>
        <begin position="429"/>
        <end position="442"/>
    </location>
</feature>
<keyword evidence="9 16" id="KW-0472">Membrane</keyword>
<sequence length="531" mass="58002">MGCDHPFGDCKNSGFTCKNSKCIPQDWRCDNYPDCEDGSDEHDCDKNECLDNNGGCSHLCVNLPMGFICDCPDGMNLVGNTDCEDINECLNPEACSQLCINLNGTYKCECHPGYKVTEETGDCRAVGTKALVLFGSGEGIRWIDVNKQEYREIPGIPGVIGAVSADISNHMLYYSMPSQEVIYRTSLNGPSHDPLSLLSNVGHVQGIAVDWVHGLLYWTDTLSHSVSVASLDGRKRKVLIENLLEPAGVAVHPYSGLLFWSDAGTPSKIEKAGMDGSSRVLLVSSGMQRPVGISLDPAQSVLYWVDSQLHHICRVGLNGQHRQTVLQLEEYLGNPFAVAVFENRVFWSDKESRTIYSAIKLNGSDARKLISVSSSPNGLVLLHPVLQPEGHNVCKDHEASPELLCVPVPTSDKNRLGFACLEPDSSVPDTRSVPVSNSTVPGTQEIPVSPQCTDPKRSLGFVLILSLTVLLCLVFAGCLVFWWRNSFTPTPIISLQVVTSRNESQEFLYPANQSESLEQQVTLLKGEVVGD</sequence>
<dbReference type="PROSITE" id="PS50068">
    <property type="entry name" value="LDLRA_2"/>
    <property type="match status" value="1"/>
</dbReference>
<dbReference type="PROSITE" id="PS51120">
    <property type="entry name" value="LDLRB"/>
    <property type="match status" value="3"/>
</dbReference>
<dbReference type="PROSITE" id="PS01209">
    <property type="entry name" value="LDLRA_1"/>
    <property type="match status" value="1"/>
</dbReference>
<dbReference type="Pfam" id="PF14670">
    <property type="entry name" value="FXa_inhibition"/>
    <property type="match status" value="1"/>
</dbReference>
<dbReference type="SUPFAM" id="SSF63825">
    <property type="entry name" value="YWTD domain"/>
    <property type="match status" value="1"/>
</dbReference>
<feature type="repeat" description="LDL-receptor class B" evidence="14">
    <location>
        <begin position="300"/>
        <end position="344"/>
    </location>
</feature>
<dbReference type="Gene3D" id="4.10.400.10">
    <property type="entry name" value="Low-density Lipoprotein Receptor"/>
    <property type="match status" value="1"/>
</dbReference>
<feature type="domain" description="EGF-like calcium-binding" evidence="17">
    <location>
        <begin position="45"/>
        <end position="84"/>
    </location>
</feature>
<dbReference type="InterPro" id="IPR009030">
    <property type="entry name" value="Growth_fac_rcpt_cys_sf"/>
</dbReference>
<dbReference type="PANTHER" id="PTHR46513:SF13">
    <property type="entry name" value="EGF-LIKE DOMAIN-CONTAINING PROTEIN"/>
    <property type="match status" value="1"/>
</dbReference>
<evidence type="ECO:0000256" key="6">
    <source>
        <dbReference type="ARBA" id="ARBA00022729"/>
    </source>
</evidence>
<keyword evidence="6" id="KW-0732">Signal</keyword>
<dbReference type="SMART" id="SM00181">
    <property type="entry name" value="EGF"/>
    <property type="match status" value="3"/>
</dbReference>
<evidence type="ECO:0000256" key="16">
    <source>
        <dbReference type="SAM" id="Phobius"/>
    </source>
</evidence>
<dbReference type="GO" id="GO:0042813">
    <property type="term" value="F:Wnt receptor activity"/>
    <property type="evidence" value="ECO:0007669"/>
    <property type="project" value="TreeGrafter"/>
</dbReference>
<dbReference type="FunFam" id="2.10.25.10:FF:000009">
    <property type="entry name" value="Low-density lipoprotein receptor isoform 1"/>
    <property type="match status" value="1"/>
</dbReference>
<feature type="domain" description="EGF-like" evidence="18">
    <location>
        <begin position="88"/>
        <end position="124"/>
    </location>
</feature>
<dbReference type="InterPro" id="IPR049883">
    <property type="entry name" value="NOTCH1_EGF-like"/>
</dbReference>
<dbReference type="PANTHER" id="PTHR46513">
    <property type="entry name" value="VITELLOGENIN RECEPTOR-LIKE PROTEIN-RELATED-RELATED"/>
    <property type="match status" value="1"/>
</dbReference>
<dbReference type="FunFam" id="4.10.400.10:FF:000034">
    <property type="entry name" value="Low-density lipoprotein receptor-related protein 2"/>
    <property type="match status" value="1"/>
</dbReference>
<comment type="subcellular location">
    <subcellularLocation>
        <location evidence="1">Cell membrane</location>
        <topology evidence="1">Single-pass type I membrane protein</topology>
    </subcellularLocation>
</comment>
<evidence type="ECO:0000256" key="13">
    <source>
        <dbReference type="PROSITE-ProRule" id="PRU00124"/>
    </source>
</evidence>
<evidence type="ECO:0000256" key="12">
    <source>
        <dbReference type="ARBA" id="ARBA00023180"/>
    </source>
</evidence>
<reference evidence="19" key="1">
    <citation type="submission" date="2021-06" db="EMBL/GenBank/DDBJ databases">
        <authorList>
            <consortium name="Wellcome Sanger Institute Data Sharing"/>
        </authorList>
    </citation>
    <scope>NUCLEOTIDE SEQUENCE [LARGE SCALE GENOMIC DNA]</scope>
</reference>
<keyword evidence="8 16" id="KW-1133">Transmembrane helix</keyword>
<dbReference type="GO" id="GO:0005509">
    <property type="term" value="F:calcium ion binding"/>
    <property type="evidence" value="ECO:0007669"/>
    <property type="project" value="InterPro"/>
</dbReference>
<reference evidence="19" key="2">
    <citation type="submission" date="2025-08" db="UniProtKB">
        <authorList>
            <consortium name="Ensembl"/>
        </authorList>
    </citation>
    <scope>IDENTIFICATION</scope>
</reference>
<dbReference type="Pfam" id="PF00058">
    <property type="entry name" value="Ldl_recept_b"/>
    <property type="match status" value="3"/>
</dbReference>
<name>A0A8C4XI92_ERPCA</name>
<organism evidence="19 20">
    <name type="scientific">Erpetoichthys calabaricus</name>
    <name type="common">Rope fish</name>
    <name type="synonym">Calamoichthys calabaricus</name>
    <dbReference type="NCBI Taxonomy" id="27687"/>
    <lineage>
        <taxon>Eukaryota</taxon>
        <taxon>Metazoa</taxon>
        <taxon>Chordata</taxon>
        <taxon>Craniata</taxon>
        <taxon>Vertebrata</taxon>
        <taxon>Euteleostomi</taxon>
        <taxon>Actinopterygii</taxon>
        <taxon>Polypteriformes</taxon>
        <taxon>Polypteridae</taxon>
        <taxon>Erpetoichthys</taxon>
    </lineage>
</organism>
<keyword evidence="5 16" id="KW-0812">Transmembrane</keyword>
<keyword evidence="20" id="KW-1185">Reference proteome</keyword>
<evidence type="ECO:0000256" key="7">
    <source>
        <dbReference type="ARBA" id="ARBA00022737"/>
    </source>
</evidence>
<evidence type="ECO:0000256" key="1">
    <source>
        <dbReference type="ARBA" id="ARBA00004251"/>
    </source>
</evidence>